<organism evidence="1">
    <name type="scientific">viral metagenome</name>
    <dbReference type="NCBI Taxonomy" id="1070528"/>
    <lineage>
        <taxon>unclassified sequences</taxon>
        <taxon>metagenomes</taxon>
        <taxon>organismal metagenomes</taxon>
    </lineage>
</organism>
<proteinExistence type="predicted"/>
<protein>
    <submittedName>
        <fullName evidence="1">Uncharacterized protein</fullName>
    </submittedName>
</protein>
<accession>A0A6C0BEN1</accession>
<name>A0A6C0BEN1_9ZZZZ</name>
<sequence>MTWVQLLPSNIKSKFSSQSPYSNEECHDVPHADKKIYDIDNDIFLLKAKVRACEEHMQYLKDVINEQEAYIHFLEGRACRRRRNSI</sequence>
<dbReference type="EMBL" id="MN739145">
    <property type="protein sequence ID" value="QHS90757.1"/>
    <property type="molecule type" value="Genomic_DNA"/>
</dbReference>
<evidence type="ECO:0000313" key="1">
    <source>
        <dbReference type="EMBL" id="QHS90757.1"/>
    </source>
</evidence>
<dbReference type="AlphaFoldDB" id="A0A6C0BEN1"/>
<reference evidence="1" key="1">
    <citation type="journal article" date="2020" name="Nature">
        <title>Giant virus diversity and host interactions through global metagenomics.</title>
        <authorList>
            <person name="Schulz F."/>
            <person name="Roux S."/>
            <person name="Paez-Espino D."/>
            <person name="Jungbluth S."/>
            <person name="Walsh D.A."/>
            <person name="Denef V.J."/>
            <person name="McMahon K.D."/>
            <person name="Konstantinidis K.T."/>
            <person name="Eloe-Fadrosh E.A."/>
            <person name="Kyrpides N.C."/>
            <person name="Woyke T."/>
        </authorList>
    </citation>
    <scope>NUCLEOTIDE SEQUENCE</scope>
    <source>
        <strain evidence="1">GVMAG-M-3300010354-11</strain>
    </source>
</reference>